<organism evidence="2 3">
    <name type="scientific">Knipowitschia caucasica</name>
    <name type="common">Caucasian dwarf goby</name>
    <name type="synonym">Pomatoschistus caucasicus</name>
    <dbReference type="NCBI Taxonomy" id="637954"/>
    <lineage>
        <taxon>Eukaryota</taxon>
        <taxon>Metazoa</taxon>
        <taxon>Chordata</taxon>
        <taxon>Craniata</taxon>
        <taxon>Vertebrata</taxon>
        <taxon>Euteleostomi</taxon>
        <taxon>Actinopterygii</taxon>
        <taxon>Neopterygii</taxon>
        <taxon>Teleostei</taxon>
        <taxon>Neoteleostei</taxon>
        <taxon>Acanthomorphata</taxon>
        <taxon>Gobiaria</taxon>
        <taxon>Gobiiformes</taxon>
        <taxon>Gobioidei</taxon>
        <taxon>Gobiidae</taxon>
        <taxon>Gobiinae</taxon>
        <taxon>Knipowitschia</taxon>
    </lineage>
</organism>
<evidence type="ECO:0000313" key="3">
    <source>
        <dbReference type="Proteomes" id="UP001497482"/>
    </source>
</evidence>
<dbReference type="InterPro" id="IPR029030">
    <property type="entry name" value="Caspase-like_dom_sf"/>
</dbReference>
<dbReference type="GO" id="GO:0050727">
    <property type="term" value="P:regulation of inflammatory response"/>
    <property type="evidence" value="ECO:0007669"/>
    <property type="project" value="TreeGrafter"/>
</dbReference>
<dbReference type="PANTHER" id="PTHR47901:SF3">
    <property type="entry name" value="CASPASE-1"/>
    <property type="match status" value="1"/>
</dbReference>
<reference evidence="2 3" key="1">
    <citation type="submission" date="2024-04" db="EMBL/GenBank/DDBJ databases">
        <authorList>
            <person name="Waldvogel A.-M."/>
            <person name="Schoenle A."/>
        </authorList>
    </citation>
    <scope>NUCLEOTIDE SEQUENCE [LARGE SCALE GENOMIC DNA]</scope>
</reference>
<dbReference type="InterPro" id="IPR002398">
    <property type="entry name" value="Pept_C14"/>
</dbReference>
<dbReference type="Gene3D" id="3.40.50.1460">
    <property type="match status" value="1"/>
</dbReference>
<dbReference type="PROSITE" id="PS50208">
    <property type="entry name" value="CASPASE_P20"/>
    <property type="match status" value="1"/>
</dbReference>
<evidence type="ECO:0000259" key="1">
    <source>
        <dbReference type="PROSITE" id="PS50208"/>
    </source>
</evidence>
<dbReference type="GO" id="GO:0006508">
    <property type="term" value="P:proteolysis"/>
    <property type="evidence" value="ECO:0007669"/>
    <property type="project" value="InterPro"/>
</dbReference>
<proteinExistence type="predicted"/>
<dbReference type="GO" id="GO:0072559">
    <property type="term" value="C:NLRP3 inflammasome complex"/>
    <property type="evidence" value="ECO:0007669"/>
    <property type="project" value="TreeGrafter"/>
</dbReference>
<accession>A0AAV2J1I7</accession>
<name>A0AAV2J1I7_KNICA</name>
<dbReference type="PROSITE" id="PS01122">
    <property type="entry name" value="CASPASE_CYS"/>
    <property type="match status" value="1"/>
</dbReference>
<dbReference type="GO" id="GO:0004197">
    <property type="term" value="F:cysteine-type endopeptidase activity"/>
    <property type="evidence" value="ECO:0007669"/>
    <property type="project" value="InterPro"/>
</dbReference>
<dbReference type="InterPro" id="IPR001309">
    <property type="entry name" value="Pept_C14_p20"/>
</dbReference>
<keyword evidence="3" id="KW-1185">Reference proteome</keyword>
<dbReference type="EMBL" id="OZ035832">
    <property type="protein sequence ID" value="CAL1570565.1"/>
    <property type="molecule type" value="Genomic_DNA"/>
</dbReference>
<dbReference type="InterPro" id="IPR011600">
    <property type="entry name" value="Pept_C14_caspase"/>
</dbReference>
<dbReference type="GO" id="GO:0072557">
    <property type="term" value="C:IPAF inflammasome complex"/>
    <property type="evidence" value="ECO:0007669"/>
    <property type="project" value="TreeGrafter"/>
</dbReference>
<dbReference type="Proteomes" id="UP001497482">
    <property type="component" value="Chromosome 10"/>
</dbReference>
<sequence length="83" mass="9266">MSHGKRGAVYGVDDDELQIDNIYEHLSTKNCPELVDKPKIIMIQACRGGIHNAVGGDIEEDTIRFLHKEKDFIALLSCTPVEL</sequence>
<dbReference type="Pfam" id="PF00656">
    <property type="entry name" value="Peptidase_C14"/>
    <property type="match status" value="1"/>
</dbReference>
<gene>
    <name evidence="2" type="ORF">KC01_LOCUS2835</name>
</gene>
<dbReference type="AlphaFoldDB" id="A0AAV2J1I7"/>
<dbReference type="InterPro" id="IPR033139">
    <property type="entry name" value="Caspase_cys_AS"/>
</dbReference>
<dbReference type="PANTHER" id="PTHR47901">
    <property type="entry name" value="CASPASE RECRUITMENT DOMAIN-CONTAINING PROTEIN 18"/>
    <property type="match status" value="1"/>
</dbReference>
<evidence type="ECO:0000313" key="2">
    <source>
        <dbReference type="EMBL" id="CAL1570565.1"/>
    </source>
</evidence>
<protein>
    <recommendedName>
        <fullName evidence="1">Caspase family p20 domain-containing protein</fullName>
    </recommendedName>
</protein>
<dbReference type="SUPFAM" id="SSF52129">
    <property type="entry name" value="Caspase-like"/>
    <property type="match status" value="1"/>
</dbReference>
<dbReference type="GO" id="GO:0097169">
    <property type="term" value="C:AIM2 inflammasome complex"/>
    <property type="evidence" value="ECO:0007669"/>
    <property type="project" value="TreeGrafter"/>
</dbReference>
<feature type="domain" description="Caspase family p20" evidence="1">
    <location>
        <begin position="1"/>
        <end position="48"/>
    </location>
</feature>